<dbReference type="PANTHER" id="PTHR37294:SF1">
    <property type="entry name" value="3'-5' EXORIBONUCLEASE YHAM"/>
    <property type="match status" value="1"/>
</dbReference>
<evidence type="ECO:0000313" key="4">
    <source>
        <dbReference type="Proteomes" id="UP000657177"/>
    </source>
</evidence>
<dbReference type="NCBIfam" id="TIGR00277">
    <property type="entry name" value="HDIG"/>
    <property type="match status" value="1"/>
</dbReference>
<dbReference type="Proteomes" id="UP000657177">
    <property type="component" value="Unassembled WGS sequence"/>
</dbReference>
<sequence length="333" mass="36924">MEVKEIVKEGSISGTYLVLDSQWRVARNGSPFAALKIGDRSGEIALKVWEITEPVFNQLQKGKVIRLEAVAKNFNGTLQLEANGREPFFQICPEDEYDPVVFLPGLSGSHLEKLWTVLDETRSGLQQSAYRMLLEYFFGSEEFRRRFSSAPGAMRIHHAYRGGLLEHTVGVVTLCQTAADLYPEVNRDLLLTGALLHDIGKLESYTGELTFEGTDQGKLIGHLVLGVQMVEAAIAAIRADKGEGAFPPALQMPLIHLILSHHGELEWGSPVQPALLEACLLHHADHMDAEAAKFREALRQHPGGGNWTAYNRVLKRSVYLLDLEAEESGDQTN</sequence>
<dbReference type="InterPro" id="IPR003607">
    <property type="entry name" value="HD/PDEase_dom"/>
</dbReference>
<organism evidence="3 4">
    <name type="scientific">Capillibacterium thermochitinicola</name>
    <dbReference type="NCBI Taxonomy" id="2699427"/>
    <lineage>
        <taxon>Bacteria</taxon>
        <taxon>Bacillati</taxon>
        <taxon>Bacillota</taxon>
        <taxon>Capillibacterium</taxon>
    </lineage>
</organism>
<dbReference type="PROSITE" id="PS51831">
    <property type="entry name" value="HD"/>
    <property type="match status" value="1"/>
</dbReference>
<accession>A0A8J6I181</accession>
<dbReference type="InterPro" id="IPR050798">
    <property type="entry name" value="YhaM_exoribonuc/phosphodiest"/>
</dbReference>
<dbReference type="InterPro" id="IPR004365">
    <property type="entry name" value="NA-bd_OB_tRNA"/>
</dbReference>
<dbReference type="Pfam" id="PF01966">
    <property type="entry name" value="HD"/>
    <property type="match status" value="1"/>
</dbReference>
<evidence type="ECO:0000259" key="2">
    <source>
        <dbReference type="PROSITE" id="PS51831"/>
    </source>
</evidence>
<dbReference type="Gene3D" id="2.40.50.140">
    <property type="entry name" value="Nucleic acid-binding proteins"/>
    <property type="match status" value="1"/>
</dbReference>
<dbReference type="CDD" id="cd04492">
    <property type="entry name" value="YhaM_OBF_like"/>
    <property type="match status" value="1"/>
</dbReference>
<evidence type="ECO:0000313" key="3">
    <source>
        <dbReference type="EMBL" id="MBA2132449.1"/>
    </source>
</evidence>
<dbReference type="GO" id="GO:0016787">
    <property type="term" value="F:hydrolase activity"/>
    <property type="evidence" value="ECO:0007669"/>
    <property type="project" value="UniProtKB-KW"/>
</dbReference>
<gene>
    <name evidence="3" type="ORF">G5B42_02670</name>
</gene>
<dbReference type="CDD" id="cd00077">
    <property type="entry name" value="HDc"/>
    <property type="match status" value="1"/>
</dbReference>
<dbReference type="EMBL" id="JAAKDE010000004">
    <property type="protein sequence ID" value="MBA2132449.1"/>
    <property type="molecule type" value="Genomic_DNA"/>
</dbReference>
<feature type="domain" description="HD" evidence="2">
    <location>
        <begin position="167"/>
        <end position="290"/>
    </location>
</feature>
<dbReference type="AlphaFoldDB" id="A0A8J6I181"/>
<dbReference type="GO" id="GO:0003676">
    <property type="term" value="F:nucleic acid binding"/>
    <property type="evidence" value="ECO:0007669"/>
    <property type="project" value="InterPro"/>
</dbReference>
<dbReference type="Pfam" id="PF01336">
    <property type="entry name" value="tRNA_anti-codon"/>
    <property type="match status" value="1"/>
</dbReference>
<protein>
    <submittedName>
        <fullName evidence="3">HD domain-containing protein</fullName>
    </submittedName>
</protein>
<comment type="caution">
    <text evidence="3">The sequence shown here is derived from an EMBL/GenBank/DDBJ whole genome shotgun (WGS) entry which is preliminary data.</text>
</comment>
<reference evidence="3" key="1">
    <citation type="submission" date="2020-06" db="EMBL/GenBank/DDBJ databases">
        <title>Novel chitinolytic bacterium.</title>
        <authorList>
            <person name="Ungkulpasvich U."/>
            <person name="Kosugi A."/>
            <person name="Uke A."/>
        </authorList>
    </citation>
    <scope>NUCLEOTIDE SEQUENCE</scope>
    <source>
        <strain evidence="3">UUS1-1</strain>
    </source>
</reference>
<keyword evidence="1" id="KW-0378">Hydrolase</keyword>
<dbReference type="PANTHER" id="PTHR37294">
    <property type="entry name" value="3'-5' EXORIBONUCLEASE YHAM"/>
    <property type="match status" value="1"/>
</dbReference>
<dbReference type="GO" id="GO:0031125">
    <property type="term" value="P:rRNA 3'-end processing"/>
    <property type="evidence" value="ECO:0007669"/>
    <property type="project" value="TreeGrafter"/>
</dbReference>
<dbReference type="InterPro" id="IPR006675">
    <property type="entry name" value="HDIG_dom"/>
</dbReference>
<dbReference type="SMART" id="SM00471">
    <property type="entry name" value="HDc"/>
    <property type="match status" value="1"/>
</dbReference>
<proteinExistence type="predicted"/>
<dbReference type="SUPFAM" id="SSF109604">
    <property type="entry name" value="HD-domain/PDEase-like"/>
    <property type="match status" value="1"/>
</dbReference>
<evidence type="ECO:0000256" key="1">
    <source>
        <dbReference type="ARBA" id="ARBA00022801"/>
    </source>
</evidence>
<keyword evidence="4" id="KW-1185">Reference proteome</keyword>
<name>A0A8J6I181_9FIRM</name>
<dbReference type="Gene3D" id="1.10.3210.10">
    <property type="entry name" value="Hypothetical protein af1432"/>
    <property type="match status" value="1"/>
</dbReference>
<dbReference type="InterPro" id="IPR006674">
    <property type="entry name" value="HD_domain"/>
</dbReference>
<dbReference type="InterPro" id="IPR012340">
    <property type="entry name" value="NA-bd_OB-fold"/>
</dbReference>
<dbReference type="RefSeq" id="WP_181338897.1">
    <property type="nucleotide sequence ID" value="NZ_JAAKDE010000004.1"/>
</dbReference>